<sequence>MTNLAYIYGRTFSIIQIVCQVSFGVKGFWENLFGAKKPDFWNQGQETRFLKMGEFWGLGGTA</sequence>
<dbReference type="EMBL" id="DSPX01000211">
    <property type="protein sequence ID" value="HGG03069.1"/>
    <property type="molecule type" value="Genomic_DNA"/>
</dbReference>
<proteinExistence type="predicted"/>
<accession>A0A7C3ZYT8</accession>
<organism evidence="1">
    <name type="scientific">Planktothricoides sp. SpSt-374</name>
    <dbReference type="NCBI Taxonomy" id="2282167"/>
    <lineage>
        <taxon>Bacteria</taxon>
        <taxon>Bacillati</taxon>
        <taxon>Cyanobacteriota</taxon>
        <taxon>Cyanophyceae</taxon>
        <taxon>Oscillatoriophycideae</taxon>
        <taxon>Oscillatoriales</taxon>
        <taxon>Oscillatoriaceae</taxon>
        <taxon>Planktothricoides</taxon>
    </lineage>
</organism>
<name>A0A7C3ZYT8_9CYAN</name>
<protein>
    <submittedName>
        <fullName evidence="1">Uncharacterized protein</fullName>
    </submittedName>
</protein>
<dbReference type="AlphaFoldDB" id="A0A7C3ZYT8"/>
<gene>
    <name evidence="1" type="ORF">ENR15_21120</name>
</gene>
<evidence type="ECO:0000313" key="1">
    <source>
        <dbReference type="EMBL" id="HGG03069.1"/>
    </source>
</evidence>
<reference evidence="1" key="1">
    <citation type="journal article" date="2020" name="mSystems">
        <title>Genome- and Community-Level Interaction Insights into Carbon Utilization and Element Cycling Functions of Hydrothermarchaeota in Hydrothermal Sediment.</title>
        <authorList>
            <person name="Zhou Z."/>
            <person name="Liu Y."/>
            <person name="Xu W."/>
            <person name="Pan J."/>
            <person name="Luo Z.H."/>
            <person name="Li M."/>
        </authorList>
    </citation>
    <scope>NUCLEOTIDE SEQUENCE [LARGE SCALE GENOMIC DNA]</scope>
    <source>
        <strain evidence="1">SpSt-374</strain>
    </source>
</reference>
<comment type="caution">
    <text evidence="1">The sequence shown here is derived from an EMBL/GenBank/DDBJ whole genome shotgun (WGS) entry which is preliminary data.</text>
</comment>